<protein>
    <submittedName>
        <fullName evidence="4">Heat shock factor binding 1</fullName>
    </submittedName>
</protein>
<dbReference type="VEuPathDB" id="CryptoDB:Chro.70421"/>
<feature type="region of interest" description="Disordered" evidence="2">
    <location>
        <begin position="1"/>
        <end position="28"/>
    </location>
</feature>
<evidence type="ECO:0000313" key="4">
    <source>
        <dbReference type="EMBL" id="PPS93903.1"/>
    </source>
</evidence>
<dbReference type="VEuPathDB" id="CryptoDB:GY17_00003097"/>
<dbReference type="Pfam" id="PF06825">
    <property type="entry name" value="HSBP1"/>
    <property type="match status" value="1"/>
</dbReference>
<organism evidence="3">
    <name type="scientific">Cryptosporidium hominis</name>
    <dbReference type="NCBI Taxonomy" id="237895"/>
    <lineage>
        <taxon>Eukaryota</taxon>
        <taxon>Sar</taxon>
        <taxon>Alveolata</taxon>
        <taxon>Apicomplexa</taxon>
        <taxon>Conoidasida</taxon>
        <taxon>Coccidia</taxon>
        <taxon>Eucoccidiorida</taxon>
        <taxon>Eimeriorina</taxon>
        <taxon>Cryptosporidiidae</taxon>
        <taxon>Cryptosporidium</taxon>
    </lineage>
</organism>
<dbReference type="VEuPathDB" id="CryptoDB:ChTU502y2012_407g1845"/>
<dbReference type="OrthoDB" id="4159489at2759"/>
<evidence type="ECO:0000313" key="5">
    <source>
        <dbReference type="Proteomes" id="UP001429100"/>
    </source>
</evidence>
<name>A0A0S4TIZ5_CRYHO</name>
<proteinExistence type="inferred from homology"/>
<dbReference type="VEuPathDB" id="CryptoDB:CHUDEA7_3770"/>
<comment type="similarity">
    <text evidence="1">Belongs to the HSBP1 family.</text>
</comment>
<feature type="region of interest" description="Disordered" evidence="2">
    <location>
        <begin position="75"/>
        <end position="112"/>
    </location>
</feature>
<sequence length="112" mass="12737">MDTISNINTENDSSQQANISHSNVEESTQSLKFVMQDVQEHFKRASQTILSRIDEMGSRIDQLEFMLNDLISEVESSSPMKEKTTHNQNDLNHSKAEVNDLIPVESTEQVNK</sequence>
<dbReference type="GO" id="GO:0070370">
    <property type="term" value="P:cellular heat acclimation"/>
    <property type="evidence" value="ECO:0007669"/>
    <property type="project" value="TreeGrafter"/>
</dbReference>
<reference evidence="3" key="2">
    <citation type="submission" date="2015-08" db="EMBL/GenBank/DDBJ databases">
        <authorList>
            <person name="Babu N.S."/>
            <person name="Beckwith C.J."/>
            <person name="Beseler K.G."/>
            <person name="Brison A."/>
            <person name="Carone J.V."/>
            <person name="Caskin T.P."/>
            <person name="Diamond M."/>
            <person name="Durham M.E."/>
            <person name="Foxe J.M."/>
            <person name="Go M."/>
            <person name="Henderson B.A."/>
            <person name="Jones I.B."/>
            <person name="McGettigan J.A."/>
            <person name="Micheletti S.J."/>
            <person name="Nasrallah M.E."/>
            <person name="Ortiz D."/>
            <person name="Piller C.R."/>
            <person name="Privatt S.R."/>
            <person name="Schneider S.L."/>
            <person name="Sharp S."/>
            <person name="Smith T.C."/>
            <person name="Stanton J.D."/>
            <person name="Ullery H.E."/>
            <person name="Wilson R.J."/>
            <person name="Serrano M.G."/>
            <person name="Buck G."/>
            <person name="Lee V."/>
            <person name="Wang Y."/>
            <person name="Carvalho R."/>
            <person name="Voegtly L."/>
            <person name="Shi R."/>
            <person name="Duckworth R."/>
            <person name="Johnson A."/>
            <person name="Loviza R."/>
            <person name="Walstead R."/>
            <person name="Shah Z."/>
            <person name="Kiflezghi M."/>
            <person name="Wade K."/>
            <person name="Ball S.L."/>
            <person name="Bradley K.W."/>
            <person name="Asai D.J."/>
            <person name="Bowman C.A."/>
            <person name="Russell D.A."/>
            <person name="Pope W.H."/>
            <person name="Jacobs-Sera D."/>
            <person name="Hendrix R.W."/>
            <person name="Hatfull G.F."/>
        </authorList>
    </citation>
    <scope>NUCLEOTIDE SEQUENCE [LARGE SCALE GENOMIC DNA]</scope>
</reference>
<dbReference type="PANTHER" id="PTHR19424">
    <property type="entry name" value="HEAT SHOCK FACTOR BINDING PROTEIN 1"/>
    <property type="match status" value="1"/>
</dbReference>
<reference evidence="4 5" key="3">
    <citation type="submission" date="2017-10" db="EMBL/GenBank/DDBJ databases">
        <title>Consistent, comparative and evidence-based genome annotation and re-annotation for the closely-related species, Cryptosporidium parvum, C. hominis and C. tyzzeri.</title>
        <authorList>
            <person name="Baptista R.P."/>
            <person name="Li Y."/>
            <person name="Sateriale A."/>
            <person name="Striepen B."/>
            <person name="Kissinger J.C."/>
        </authorList>
    </citation>
    <scope>NUCLEOTIDE SEQUENCE [LARGE SCALE GENOMIC DNA]</scope>
    <source>
        <strain evidence="4">30976</strain>
    </source>
</reference>
<keyword evidence="5" id="KW-1185">Reference proteome</keyword>
<evidence type="ECO:0000256" key="1">
    <source>
        <dbReference type="ARBA" id="ARBA00006349"/>
    </source>
</evidence>
<dbReference type="GO" id="GO:0003714">
    <property type="term" value="F:transcription corepressor activity"/>
    <property type="evidence" value="ECO:0007669"/>
    <property type="project" value="InterPro"/>
</dbReference>
<gene>
    <name evidence="3" type="ORF">CHUDEA7_3770</name>
    <name evidence="4" type="ORF">GY17_00003097</name>
</gene>
<dbReference type="PANTHER" id="PTHR19424:SF0">
    <property type="entry name" value="HEAT SHOCK FACTOR BINDING PROTEIN 1"/>
    <property type="match status" value="1"/>
</dbReference>
<dbReference type="GO" id="GO:0005634">
    <property type="term" value="C:nucleus"/>
    <property type="evidence" value="ECO:0007669"/>
    <property type="project" value="TreeGrafter"/>
</dbReference>
<dbReference type="EMBL" id="JTAI01000005">
    <property type="protein sequence ID" value="PPS93903.1"/>
    <property type="molecule type" value="Genomic_DNA"/>
</dbReference>
<dbReference type="AlphaFoldDB" id="A0A0S4TIZ5"/>
<dbReference type="Proteomes" id="UP001429100">
    <property type="component" value="Unassembled WGS sequence"/>
</dbReference>
<reference evidence="4 5" key="1">
    <citation type="submission" date="2014-11" db="EMBL/GenBank/DDBJ databases">
        <title>Comparative genomic analysis of Cryptosporidium hominis reveals occurrence of genetic recombination in virulent subtypes.</title>
        <authorList>
            <person name="Guo Y."/>
            <person name="Tang K."/>
            <person name="Frace M."/>
            <person name="Li N."/>
            <person name="Roellig D.M."/>
            <person name="Sammons S."/>
            <person name="Knipe K."/>
            <person name="Rowe L."/>
            <person name="Feng Y."/>
            <person name="Xiao L."/>
        </authorList>
    </citation>
    <scope>NUCLEOTIDE SEQUENCE [LARGE SCALE GENOMIC DNA]</scope>
    <source>
        <strain evidence="4">30976</strain>
    </source>
</reference>
<dbReference type="EMBL" id="LN877953">
    <property type="protein sequence ID" value="CUV07364.1"/>
    <property type="molecule type" value="Genomic_DNA"/>
</dbReference>
<dbReference type="InterPro" id="IPR009643">
    <property type="entry name" value="HS1-bd"/>
</dbReference>
<dbReference type="Proteomes" id="UP000199752">
    <property type="component" value="Chromosome 7"/>
</dbReference>
<dbReference type="GO" id="GO:0005829">
    <property type="term" value="C:cytosol"/>
    <property type="evidence" value="ECO:0007669"/>
    <property type="project" value="TreeGrafter"/>
</dbReference>
<evidence type="ECO:0000256" key="2">
    <source>
        <dbReference type="SAM" id="MobiDB-lite"/>
    </source>
</evidence>
<evidence type="ECO:0000313" key="3">
    <source>
        <dbReference type="EMBL" id="CUV07364.1"/>
    </source>
</evidence>
<keyword evidence="4" id="KW-0346">Stress response</keyword>
<accession>A0A0S4TIZ5</accession>
<dbReference type="Gene3D" id="1.20.5.430">
    <property type="match status" value="1"/>
</dbReference>